<dbReference type="Proteomes" id="UP000574390">
    <property type="component" value="Unassembled WGS sequence"/>
</dbReference>
<proteinExistence type="predicted"/>
<feature type="compositionally biased region" description="Basic and acidic residues" evidence="1">
    <location>
        <begin position="57"/>
        <end position="80"/>
    </location>
</feature>
<protein>
    <submittedName>
        <fullName evidence="2">Uncharacterized protein</fullName>
    </submittedName>
</protein>
<feature type="region of interest" description="Disordered" evidence="1">
    <location>
        <begin position="22"/>
        <end position="145"/>
    </location>
</feature>
<feature type="compositionally biased region" description="Polar residues" evidence="1">
    <location>
        <begin position="40"/>
        <end position="49"/>
    </location>
</feature>
<gene>
    <name evidence="2" type="ORF">FOZ62_014987</name>
</gene>
<reference evidence="2 3" key="1">
    <citation type="submission" date="2020-04" db="EMBL/GenBank/DDBJ databases">
        <title>Perkinsus olseni comparative genomics.</title>
        <authorList>
            <person name="Bogema D.R."/>
        </authorList>
    </citation>
    <scope>NUCLEOTIDE SEQUENCE [LARGE SCALE GENOMIC DNA]</scope>
    <source>
        <strain evidence="2">ATCC PRA-205</strain>
    </source>
</reference>
<dbReference type="AlphaFoldDB" id="A0A7J6QE22"/>
<feature type="compositionally biased region" description="Basic and acidic residues" evidence="1">
    <location>
        <begin position="87"/>
        <end position="107"/>
    </location>
</feature>
<dbReference type="EMBL" id="JABANM010030306">
    <property type="protein sequence ID" value="KAF4706477.1"/>
    <property type="molecule type" value="Genomic_DNA"/>
</dbReference>
<name>A0A7J6QE22_PEROL</name>
<sequence length="145" mass="15210">ILEAREKDIQSRKVDINQLTALADSAVKSGGTPRPKSGRDSVSTGSRSNAAEVPVKVADEKPSKEQPHGEAELSSEKESSEGVGSTVREETSDRLDSPSRKEAHEAVDSPAEASAEEVKGTPENESPGGVGNTEEASQRTDSPAE</sequence>
<comment type="caution">
    <text evidence="2">The sequence shown here is derived from an EMBL/GenBank/DDBJ whole genome shotgun (WGS) entry which is preliminary data.</text>
</comment>
<feature type="non-terminal residue" evidence="2">
    <location>
        <position position="145"/>
    </location>
</feature>
<feature type="non-terminal residue" evidence="2">
    <location>
        <position position="1"/>
    </location>
</feature>
<organism evidence="2 3">
    <name type="scientific">Perkinsus olseni</name>
    <name type="common">Perkinsus atlanticus</name>
    <dbReference type="NCBI Taxonomy" id="32597"/>
    <lineage>
        <taxon>Eukaryota</taxon>
        <taxon>Sar</taxon>
        <taxon>Alveolata</taxon>
        <taxon>Perkinsozoa</taxon>
        <taxon>Perkinsea</taxon>
        <taxon>Perkinsida</taxon>
        <taxon>Perkinsidae</taxon>
        <taxon>Perkinsus</taxon>
    </lineage>
</organism>
<evidence type="ECO:0000313" key="2">
    <source>
        <dbReference type="EMBL" id="KAF4706477.1"/>
    </source>
</evidence>
<evidence type="ECO:0000256" key="1">
    <source>
        <dbReference type="SAM" id="MobiDB-lite"/>
    </source>
</evidence>
<evidence type="ECO:0000313" key="3">
    <source>
        <dbReference type="Proteomes" id="UP000574390"/>
    </source>
</evidence>
<accession>A0A7J6QE22</accession>